<dbReference type="AlphaFoldDB" id="A0A917G029"/>
<dbReference type="InterPro" id="IPR011053">
    <property type="entry name" value="Single_hybrid_motif"/>
</dbReference>
<sequence length="414" mass="43486">MATIKTFVLPDLGEGLTEAELLTWTVSVGDTVELNQIIAEVETAKASVELPSPYAGTVTTLHAAEGTSVDVGSAFIDIEVASAETTEPVVAERTPVLVGYGVAEENASRRRPVPEPAAVTATVSTKPKAAPPVRFAAKQNGVDLAEVPATGASGQVTRTDLENYLSSPSPEESAVAQTISRPDEERIPIKGVRKHTAAAMVASAFTAPHVTEFVDVDVTPTMELLDRLRANKNVDGLRLTPLALVAKAVLVALRGNPSLNSHWDEAAQEIVVKKYVNLGIAAATPRGLMVPNIKNAHSLGLRELAQSLATLTSTAKDGKTGPGDLADGTITISNIGVFGIDSGTPILNPGEAAILAFGSIRRRPWEYQGEIALRSITTLSLSFDHRLVDGEQGSRFLATLADVLSDPISLIALS</sequence>
<dbReference type="PROSITE" id="PS51826">
    <property type="entry name" value="PSBD"/>
    <property type="match status" value="1"/>
</dbReference>
<dbReference type="Pfam" id="PF02817">
    <property type="entry name" value="E3_binding"/>
    <property type="match status" value="1"/>
</dbReference>
<dbReference type="PROSITE" id="PS50968">
    <property type="entry name" value="BIOTINYL_LIPOYL"/>
    <property type="match status" value="1"/>
</dbReference>
<evidence type="ECO:0000256" key="5">
    <source>
        <dbReference type="ARBA" id="ARBA00023315"/>
    </source>
</evidence>
<name>A0A917G029_9NOCA</name>
<evidence type="ECO:0000256" key="1">
    <source>
        <dbReference type="ARBA" id="ARBA00001938"/>
    </source>
</evidence>
<feature type="domain" description="Peripheral subunit-binding (PSBD)" evidence="8">
    <location>
        <begin position="128"/>
        <end position="165"/>
    </location>
</feature>
<dbReference type="GO" id="GO:0005737">
    <property type="term" value="C:cytoplasm"/>
    <property type="evidence" value="ECO:0007669"/>
    <property type="project" value="TreeGrafter"/>
</dbReference>
<dbReference type="Pfam" id="PF00198">
    <property type="entry name" value="2-oxoacid_dh"/>
    <property type="match status" value="1"/>
</dbReference>
<evidence type="ECO:0000256" key="2">
    <source>
        <dbReference type="ARBA" id="ARBA00007317"/>
    </source>
</evidence>
<dbReference type="PROSITE" id="PS00189">
    <property type="entry name" value="LIPOYL"/>
    <property type="match status" value="1"/>
</dbReference>
<keyword evidence="5 6" id="KW-0012">Acyltransferase</keyword>
<dbReference type="InterPro" id="IPR023213">
    <property type="entry name" value="CAT-like_dom_sf"/>
</dbReference>
<dbReference type="Pfam" id="PF00364">
    <property type="entry name" value="Biotin_lipoyl"/>
    <property type="match status" value="1"/>
</dbReference>
<evidence type="ECO:0000259" key="7">
    <source>
        <dbReference type="PROSITE" id="PS50968"/>
    </source>
</evidence>
<evidence type="ECO:0000313" key="9">
    <source>
        <dbReference type="EMBL" id="GGG16151.1"/>
    </source>
</evidence>
<evidence type="ECO:0000256" key="3">
    <source>
        <dbReference type="ARBA" id="ARBA00022679"/>
    </source>
</evidence>
<dbReference type="FunFam" id="3.30.559.10:FF:000007">
    <property type="entry name" value="Dihydrolipoamide acetyltransferase component of pyruvate dehydrogenase complex"/>
    <property type="match status" value="1"/>
</dbReference>
<gene>
    <name evidence="9" type="ORF">GCM10007304_32820</name>
</gene>
<organism evidence="9 10">
    <name type="scientific">Rhodococcoides trifolii</name>
    <dbReference type="NCBI Taxonomy" id="908250"/>
    <lineage>
        <taxon>Bacteria</taxon>
        <taxon>Bacillati</taxon>
        <taxon>Actinomycetota</taxon>
        <taxon>Actinomycetes</taxon>
        <taxon>Mycobacteriales</taxon>
        <taxon>Nocardiaceae</taxon>
        <taxon>Rhodococcoides</taxon>
    </lineage>
</organism>
<dbReference type="InterPro" id="IPR003016">
    <property type="entry name" value="2-oxoA_DH_lipoyl-BS"/>
</dbReference>
<dbReference type="EMBL" id="BMCU01000003">
    <property type="protein sequence ID" value="GGG16151.1"/>
    <property type="molecule type" value="Genomic_DNA"/>
</dbReference>
<evidence type="ECO:0000259" key="8">
    <source>
        <dbReference type="PROSITE" id="PS51826"/>
    </source>
</evidence>
<evidence type="ECO:0000256" key="6">
    <source>
        <dbReference type="RuleBase" id="RU003423"/>
    </source>
</evidence>
<dbReference type="PANTHER" id="PTHR43178">
    <property type="entry name" value="DIHYDROLIPOAMIDE ACETYLTRANSFERASE COMPONENT OF PYRUVATE DEHYDROGENASE COMPLEX"/>
    <property type="match status" value="1"/>
</dbReference>
<dbReference type="InterPro" id="IPR036625">
    <property type="entry name" value="E3-bd_dom_sf"/>
</dbReference>
<reference evidence="9" key="2">
    <citation type="submission" date="2020-09" db="EMBL/GenBank/DDBJ databases">
        <authorList>
            <person name="Sun Q."/>
            <person name="Sedlacek I."/>
        </authorList>
    </citation>
    <scope>NUCLEOTIDE SEQUENCE</scope>
    <source>
        <strain evidence="9">CCM 7905</strain>
    </source>
</reference>
<reference evidence="9" key="1">
    <citation type="journal article" date="2014" name="Int. J. Syst. Evol. Microbiol.">
        <title>Complete genome sequence of Corynebacterium casei LMG S-19264T (=DSM 44701T), isolated from a smear-ripened cheese.</title>
        <authorList>
            <consortium name="US DOE Joint Genome Institute (JGI-PGF)"/>
            <person name="Walter F."/>
            <person name="Albersmeier A."/>
            <person name="Kalinowski J."/>
            <person name="Ruckert C."/>
        </authorList>
    </citation>
    <scope>NUCLEOTIDE SEQUENCE</scope>
    <source>
        <strain evidence="9">CCM 7905</strain>
    </source>
</reference>
<dbReference type="EC" id="2.3.1.-" evidence="6"/>
<keyword evidence="4 6" id="KW-0450">Lipoyl</keyword>
<dbReference type="Gene3D" id="3.30.559.10">
    <property type="entry name" value="Chloramphenicol acetyltransferase-like domain"/>
    <property type="match status" value="1"/>
</dbReference>
<dbReference type="Gene3D" id="4.10.320.10">
    <property type="entry name" value="E3-binding domain"/>
    <property type="match status" value="1"/>
</dbReference>
<dbReference type="Proteomes" id="UP000654257">
    <property type="component" value="Unassembled WGS sequence"/>
</dbReference>
<proteinExistence type="inferred from homology"/>
<dbReference type="InterPro" id="IPR000089">
    <property type="entry name" value="Biotin_lipoyl"/>
</dbReference>
<dbReference type="RefSeq" id="WP_188545893.1">
    <property type="nucleotide sequence ID" value="NZ_BMCU01000003.1"/>
</dbReference>
<protein>
    <recommendedName>
        <fullName evidence="6">Dihydrolipoamide acetyltransferase component of pyruvate dehydrogenase complex</fullName>
        <ecNumber evidence="6">2.3.1.-</ecNumber>
    </recommendedName>
</protein>
<dbReference type="GO" id="GO:0016407">
    <property type="term" value="F:acetyltransferase activity"/>
    <property type="evidence" value="ECO:0007669"/>
    <property type="project" value="TreeGrafter"/>
</dbReference>
<dbReference type="SUPFAM" id="SSF52777">
    <property type="entry name" value="CoA-dependent acyltransferases"/>
    <property type="match status" value="1"/>
</dbReference>
<dbReference type="PANTHER" id="PTHR43178:SF5">
    <property type="entry name" value="LIPOAMIDE ACYLTRANSFERASE COMPONENT OF BRANCHED-CHAIN ALPHA-KETO ACID DEHYDROGENASE COMPLEX, MITOCHONDRIAL"/>
    <property type="match status" value="1"/>
</dbReference>
<evidence type="ECO:0000313" key="10">
    <source>
        <dbReference type="Proteomes" id="UP000654257"/>
    </source>
</evidence>
<comment type="similarity">
    <text evidence="2 6">Belongs to the 2-oxoacid dehydrogenase family.</text>
</comment>
<dbReference type="SUPFAM" id="SSF51230">
    <property type="entry name" value="Single hybrid motif"/>
    <property type="match status" value="1"/>
</dbReference>
<keyword evidence="9" id="KW-0670">Pyruvate</keyword>
<comment type="caution">
    <text evidence="9">The sequence shown here is derived from an EMBL/GenBank/DDBJ whole genome shotgun (WGS) entry which is preliminary data.</text>
</comment>
<dbReference type="InterPro" id="IPR050743">
    <property type="entry name" value="2-oxoacid_DH_E2_comp"/>
</dbReference>
<feature type="domain" description="Lipoyl-binding" evidence="7">
    <location>
        <begin position="4"/>
        <end position="79"/>
    </location>
</feature>
<keyword evidence="3 6" id="KW-0808">Transferase</keyword>
<keyword evidence="10" id="KW-1185">Reference proteome</keyword>
<dbReference type="SUPFAM" id="SSF47005">
    <property type="entry name" value="Peripheral subunit-binding domain of 2-oxo acid dehydrogenase complex"/>
    <property type="match status" value="1"/>
</dbReference>
<accession>A0A917G029</accession>
<dbReference type="Gene3D" id="2.40.50.100">
    <property type="match status" value="1"/>
</dbReference>
<comment type="cofactor">
    <cofactor evidence="1 6">
        <name>(R)-lipoate</name>
        <dbReference type="ChEBI" id="CHEBI:83088"/>
    </cofactor>
</comment>
<dbReference type="GO" id="GO:0031405">
    <property type="term" value="F:lipoic acid binding"/>
    <property type="evidence" value="ECO:0007669"/>
    <property type="project" value="TreeGrafter"/>
</dbReference>
<dbReference type="InterPro" id="IPR004167">
    <property type="entry name" value="PSBD"/>
</dbReference>
<evidence type="ECO:0000256" key="4">
    <source>
        <dbReference type="ARBA" id="ARBA00022823"/>
    </source>
</evidence>
<dbReference type="InterPro" id="IPR001078">
    <property type="entry name" value="2-oxoacid_DH_actylTfrase"/>
</dbReference>
<dbReference type="CDD" id="cd06849">
    <property type="entry name" value="lipoyl_domain"/>
    <property type="match status" value="1"/>
</dbReference>